<dbReference type="InterPro" id="IPR013784">
    <property type="entry name" value="Carb-bd-like_fold"/>
</dbReference>
<dbReference type="NCBIfam" id="TIGR01782">
    <property type="entry name" value="TonB-Xanth-Caul"/>
    <property type="match status" value="1"/>
</dbReference>
<evidence type="ECO:0000256" key="4">
    <source>
        <dbReference type="RuleBase" id="RU003357"/>
    </source>
</evidence>
<dbReference type="Pfam" id="PF13620">
    <property type="entry name" value="CarboxypepD_reg"/>
    <property type="match status" value="1"/>
</dbReference>
<gene>
    <name evidence="8" type="ORF">PS2015_2367</name>
</gene>
<feature type="domain" description="TonB-dependent receptor-like beta-barrel" evidence="6">
    <location>
        <begin position="532"/>
        <end position="968"/>
    </location>
</feature>
<dbReference type="SUPFAM" id="SSF49452">
    <property type="entry name" value="Starch-binding domain-like"/>
    <property type="match status" value="1"/>
</dbReference>
<comment type="subcellular location">
    <subcellularLocation>
        <location evidence="1 4">Cell outer membrane</location>
    </subcellularLocation>
</comment>
<reference evidence="8 9" key="1">
    <citation type="submission" date="2015-11" db="EMBL/GenBank/DDBJ databases">
        <authorList>
            <person name="Zhang Y."/>
            <person name="Guo Z."/>
        </authorList>
    </citation>
    <scope>NUCLEOTIDE SEQUENCE [LARGE SCALE GENOMIC DNA]</scope>
    <source>
        <strain evidence="8 9">KCTC 32221</strain>
    </source>
</reference>
<evidence type="ECO:0000256" key="1">
    <source>
        <dbReference type="ARBA" id="ARBA00004442"/>
    </source>
</evidence>
<evidence type="ECO:0000313" key="9">
    <source>
        <dbReference type="Proteomes" id="UP000065641"/>
    </source>
</evidence>
<evidence type="ECO:0000259" key="7">
    <source>
        <dbReference type="Pfam" id="PF07715"/>
    </source>
</evidence>
<dbReference type="KEGG" id="pspi:PS2015_2367"/>
<dbReference type="PANTHER" id="PTHR40980">
    <property type="entry name" value="PLUG DOMAIN-CONTAINING PROTEIN"/>
    <property type="match status" value="1"/>
</dbReference>
<dbReference type="EMBL" id="CP013189">
    <property type="protein sequence ID" value="ALO47001.1"/>
    <property type="molecule type" value="Genomic_DNA"/>
</dbReference>
<dbReference type="InterPro" id="IPR012910">
    <property type="entry name" value="Plug_dom"/>
</dbReference>
<keyword evidence="3" id="KW-0998">Cell outer membrane</keyword>
<feature type="chain" id="PRO_5006601581" evidence="5">
    <location>
        <begin position="27"/>
        <end position="1001"/>
    </location>
</feature>
<dbReference type="InterPro" id="IPR010104">
    <property type="entry name" value="TonB_rcpt_bac"/>
</dbReference>
<dbReference type="Pfam" id="PF00593">
    <property type="entry name" value="TonB_dep_Rec_b-barrel"/>
    <property type="match status" value="1"/>
</dbReference>
<dbReference type="Gene3D" id="2.40.170.20">
    <property type="entry name" value="TonB-dependent receptor, beta-barrel domain"/>
    <property type="match status" value="1"/>
</dbReference>
<feature type="domain" description="TonB-dependent receptor plug" evidence="7">
    <location>
        <begin position="159"/>
        <end position="260"/>
    </location>
</feature>
<dbReference type="Proteomes" id="UP000065641">
    <property type="component" value="Chromosome"/>
</dbReference>
<dbReference type="InterPro" id="IPR037066">
    <property type="entry name" value="Plug_dom_sf"/>
</dbReference>
<feature type="signal peptide" evidence="5">
    <location>
        <begin position="1"/>
        <end position="26"/>
    </location>
</feature>
<sequence length="1001" mass="109853" precursor="true">MIFKRKQLRQAILVALCAVPATELMAQIPAAETLTIAQASGSSSIPATGEISGVVTDAIRGGFLVGAEVRISGFEVVAVTNSEGRYTFRGVPVGNYTLDVSYLGRPARQTQVTVTGNQVSVANVVLGATGDDNQAIESIVVIGARPQAESEARALQMQRSSAAIINVVSADAVGQFPDQNIAAALSRLPGIAVERDQGQERAISMRGAPSRWSSISFDGVNVIAPSGRRARTDTVPAAIGSAVAVRKAVTPAMQGESLAGNVDIITRGAFDYPGFKSALNVAAGYNDLGGGDQYDVGGFVANTFADGQFGVLLSASRYERDMVTDNFETDWETGEDSQDREPGFEERAWADAHQNKLYRLVRSNTAYSGRFDFRPSDNHHFFFSTIYTEFTDDEMRNAHEFDFDDGAVRTDRASVTRGYADIRTGNTPLQGTIYAVELDSTLNSNKTLESIFTNTLGGEQRFGIWDASWRLNYSNSKAEGGPSVQSAWRSPRGADALSLRPTVVYDYNDRTRHGVKLFETIVNPDGSFSRGAIKRSLDPQDYEFVRLRNNTRLQDSKSISARFDLTREMDLFGQPSEVQFGVQYDDRSKEDTRQTLQILPGALTAAGVALPTTDDFAINDPYKGELPLGYTFRYFSDRGLRNLWSSLASQGFAEVLADTSETNNYEVTEEVLSAYAMATTYFDWGNILAGARVERVDNTGSALVRFGNTYQPALVGGDNLQFFPSVHVNWDINDELKLRVSANSGAARPDFTILRPNFNVSDENQSISGGNPLAEPEKAMGLDAYLEWYMPSGSFFSVGAYYKSLDDVLFTVQRPTFGSDVLNQPGFDRSTYSYTTTDNGGSGHIAGFEVAVSQTLEPFAERLNLPDWATGFGFRGNLTLNDSESETPDGRKIQLPGSSDLIYNLALSYERYGLSTRLSWQYRTKWIDSIGDGDILGDGYWDEVGRLDFKVGYTFNDNANVYLEANNLLSEPGIRYEGDPIRVSEYEEFGPRYLVGLRLNF</sequence>
<comment type="similarity">
    <text evidence="4">Belongs to the TonB-dependent receptor family.</text>
</comment>
<evidence type="ECO:0000256" key="2">
    <source>
        <dbReference type="ARBA" id="ARBA00023136"/>
    </source>
</evidence>
<dbReference type="GO" id="GO:0030246">
    <property type="term" value="F:carbohydrate binding"/>
    <property type="evidence" value="ECO:0007669"/>
    <property type="project" value="InterPro"/>
</dbReference>
<dbReference type="AlphaFoldDB" id="A0A0S2KFI0"/>
<dbReference type="GO" id="GO:0009279">
    <property type="term" value="C:cell outer membrane"/>
    <property type="evidence" value="ECO:0007669"/>
    <property type="project" value="UniProtKB-SubCell"/>
</dbReference>
<keyword evidence="2 4" id="KW-0472">Membrane</keyword>
<dbReference type="Gene3D" id="2.170.130.10">
    <property type="entry name" value="TonB-dependent receptor, plug domain"/>
    <property type="match status" value="1"/>
</dbReference>
<dbReference type="SUPFAM" id="SSF56935">
    <property type="entry name" value="Porins"/>
    <property type="match status" value="1"/>
</dbReference>
<name>A0A0S2KFI0_9GAMM</name>
<evidence type="ECO:0000256" key="5">
    <source>
        <dbReference type="SAM" id="SignalP"/>
    </source>
</evidence>
<keyword evidence="4" id="KW-0798">TonB box</keyword>
<dbReference type="Pfam" id="PF07715">
    <property type="entry name" value="Plug"/>
    <property type="match status" value="1"/>
</dbReference>
<evidence type="ECO:0000259" key="6">
    <source>
        <dbReference type="Pfam" id="PF00593"/>
    </source>
</evidence>
<dbReference type="InterPro" id="IPR000531">
    <property type="entry name" value="Beta-barrel_TonB"/>
</dbReference>
<dbReference type="PATRIC" id="fig|1249552.3.peg.2381"/>
<keyword evidence="5" id="KW-0732">Signal</keyword>
<evidence type="ECO:0000313" key="8">
    <source>
        <dbReference type="EMBL" id="ALO47001.1"/>
    </source>
</evidence>
<dbReference type="STRING" id="1249552.PS2015_2367"/>
<organism evidence="8 9">
    <name type="scientific">Pseudohongiella spirulinae</name>
    <dbReference type="NCBI Taxonomy" id="1249552"/>
    <lineage>
        <taxon>Bacteria</taxon>
        <taxon>Pseudomonadati</taxon>
        <taxon>Pseudomonadota</taxon>
        <taxon>Gammaproteobacteria</taxon>
        <taxon>Pseudomonadales</taxon>
        <taxon>Pseudohongiellaceae</taxon>
        <taxon>Pseudohongiella</taxon>
    </lineage>
</organism>
<keyword evidence="9" id="KW-1185">Reference proteome</keyword>
<evidence type="ECO:0000256" key="3">
    <source>
        <dbReference type="ARBA" id="ARBA00023237"/>
    </source>
</evidence>
<dbReference type="Gene3D" id="2.60.40.1120">
    <property type="entry name" value="Carboxypeptidase-like, regulatory domain"/>
    <property type="match status" value="1"/>
</dbReference>
<keyword evidence="8" id="KW-0675">Receptor</keyword>
<accession>A0A0S2KFI0</accession>
<dbReference type="InterPro" id="IPR036942">
    <property type="entry name" value="Beta-barrel_TonB_sf"/>
</dbReference>
<dbReference type="PANTHER" id="PTHR40980:SF4">
    <property type="entry name" value="TONB-DEPENDENT RECEPTOR-LIKE BETA-BARREL DOMAIN-CONTAINING PROTEIN"/>
    <property type="match status" value="1"/>
</dbReference>
<proteinExistence type="inferred from homology"/>
<protein>
    <submittedName>
        <fullName evidence="8">TonB-dependent receptor</fullName>
    </submittedName>
</protein>